<dbReference type="HOGENOM" id="CLU_096872_1_0_1"/>
<evidence type="ECO:0000313" key="1">
    <source>
        <dbReference type="EMBL" id="EYE95380.1"/>
    </source>
</evidence>
<dbReference type="Pfam" id="PF11578">
    <property type="entry name" value="DUF3237"/>
    <property type="match status" value="1"/>
</dbReference>
<reference evidence="2" key="1">
    <citation type="journal article" date="2014" name="Nat. Commun.">
        <title>Genomic adaptations of the halophilic Dead Sea filamentous fungus Eurotium rubrum.</title>
        <authorList>
            <person name="Kis-Papo T."/>
            <person name="Weig A.R."/>
            <person name="Riley R."/>
            <person name="Persoh D."/>
            <person name="Salamov A."/>
            <person name="Sun H."/>
            <person name="Lipzen A."/>
            <person name="Wasser S.P."/>
            <person name="Rambold G."/>
            <person name="Grigoriev I.V."/>
            <person name="Nevo E."/>
        </authorList>
    </citation>
    <scope>NUCLEOTIDE SEQUENCE [LARGE SCALE GENOMIC DNA]</scope>
    <source>
        <strain evidence="2">CBS 135680</strain>
    </source>
</reference>
<dbReference type="AlphaFoldDB" id="A0A017SGF8"/>
<accession>A0A017SGF8</accession>
<dbReference type="Gene3D" id="2.40.160.20">
    <property type="match status" value="1"/>
</dbReference>
<keyword evidence="2" id="KW-1185">Reference proteome</keyword>
<gene>
    <name evidence="1" type="ORF">EURHEDRAFT_499984</name>
</gene>
<organism evidence="1 2">
    <name type="scientific">Aspergillus ruber (strain CBS 135680)</name>
    <dbReference type="NCBI Taxonomy" id="1388766"/>
    <lineage>
        <taxon>Eukaryota</taxon>
        <taxon>Fungi</taxon>
        <taxon>Dikarya</taxon>
        <taxon>Ascomycota</taxon>
        <taxon>Pezizomycotina</taxon>
        <taxon>Eurotiomycetes</taxon>
        <taxon>Eurotiomycetidae</taxon>
        <taxon>Eurotiales</taxon>
        <taxon>Aspergillaceae</taxon>
        <taxon>Aspergillus</taxon>
        <taxon>Aspergillus subgen. Aspergillus</taxon>
    </lineage>
</organism>
<dbReference type="OrthoDB" id="2544694at2759"/>
<dbReference type="GeneID" id="63700855"/>
<protein>
    <submittedName>
        <fullName evidence="1">Uncharacterized protein</fullName>
    </submittedName>
</protein>
<dbReference type="STRING" id="1388766.A0A017SGF8"/>
<dbReference type="EMBL" id="KK088422">
    <property type="protein sequence ID" value="EYE95380.1"/>
    <property type="molecule type" value="Genomic_DNA"/>
</dbReference>
<dbReference type="RefSeq" id="XP_040639068.1">
    <property type="nucleotide sequence ID" value="XM_040785731.1"/>
</dbReference>
<dbReference type="Proteomes" id="UP000019804">
    <property type="component" value="Unassembled WGS sequence"/>
</dbReference>
<proteinExistence type="predicted"/>
<name>A0A017SGF8_ASPRC</name>
<sequence>MPGFPSIKPAFTVQVGLPTHISAGSASRTANLMVVPMLGNILKSDPAFEPTIDAEFVGVGNDYIHADPDGQHLRLNAHGVLKATSQLLYINYTDVVAMGPAEQAVFGDTASDGATLFGNSFTHFTFETDNARYKELENHVFVGQGWFRTEKGKPIVVEYKVGRVVSS</sequence>
<evidence type="ECO:0000313" key="2">
    <source>
        <dbReference type="Proteomes" id="UP000019804"/>
    </source>
</evidence>